<reference evidence="3 4" key="1">
    <citation type="journal article" date="2013" name="BMC Genomics">
        <title>Genomics-driven discovery of the pneumocandin biosynthetic gene cluster in the fungus Glarea lozoyensis.</title>
        <authorList>
            <person name="Chen L."/>
            <person name="Yue Q."/>
            <person name="Zhang X."/>
            <person name="Xiang M."/>
            <person name="Wang C."/>
            <person name="Li S."/>
            <person name="Che Y."/>
            <person name="Ortiz-Lopez F.J."/>
            <person name="Bills G.F."/>
            <person name="Liu X."/>
            <person name="An Z."/>
        </authorList>
    </citation>
    <scope>NUCLEOTIDE SEQUENCE [LARGE SCALE GENOMIC DNA]</scope>
    <source>
        <strain evidence="4">ATCC 20868 / MF5171</strain>
    </source>
</reference>
<feature type="compositionally biased region" description="Pro residues" evidence="2">
    <location>
        <begin position="30"/>
        <end position="42"/>
    </location>
</feature>
<dbReference type="AlphaFoldDB" id="S3CQG2"/>
<evidence type="ECO:0000256" key="1">
    <source>
        <dbReference type="SAM" id="Coils"/>
    </source>
</evidence>
<organism evidence="3 4">
    <name type="scientific">Glarea lozoyensis (strain ATCC 20868 / MF5171)</name>
    <dbReference type="NCBI Taxonomy" id="1116229"/>
    <lineage>
        <taxon>Eukaryota</taxon>
        <taxon>Fungi</taxon>
        <taxon>Dikarya</taxon>
        <taxon>Ascomycota</taxon>
        <taxon>Pezizomycotina</taxon>
        <taxon>Leotiomycetes</taxon>
        <taxon>Helotiales</taxon>
        <taxon>Helotiaceae</taxon>
        <taxon>Glarea</taxon>
    </lineage>
</organism>
<dbReference type="PANTHER" id="PTHR42040">
    <property type="entry name" value="INNER KINETOCHORE SUBUNIT FTA4"/>
    <property type="match status" value="1"/>
</dbReference>
<dbReference type="GO" id="GO:0031511">
    <property type="term" value="C:Mis6-Sim4 complex"/>
    <property type="evidence" value="ECO:0007669"/>
    <property type="project" value="InterPro"/>
</dbReference>
<dbReference type="Proteomes" id="UP000016922">
    <property type="component" value="Unassembled WGS sequence"/>
</dbReference>
<dbReference type="OrthoDB" id="21214at2759"/>
<gene>
    <name evidence="3" type="ORF">GLAREA_03259</name>
</gene>
<dbReference type="HOGENOM" id="CLU_058478_0_0_1"/>
<dbReference type="STRING" id="1116229.S3CQG2"/>
<sequence>MTTNPTIPALKTSFLTTQISLLSTPLKPSSNPPNPVQDPSIPPKTITTVLEKTNTLVRQHNKRIFTPQATRHVAEQIDRLYWNAAASASEGHGEEWMRRGVDLSKEEVIEQLPPTWPDDEESEDAERYSALQARLVELDDRRSTAREKVESYKALGELVKGLGDVEGNVVVRGGEVERELERMRLLVLRVMRGVNGLEGRGGDGEEEGWEGDEDGGVEERVLGILEGV</sequence>
<dbReference type="InterPro" id="IPR025207">
    <property type="entry name" value="Sim4_Fta4"/>
</dbReference>
<keyword evidence="1" id="KW-0175">Coiled coil</keyword>
<evidence type="ECO:0000256" key="2">
    <source>
        <dbReference type="SAM" id="MobiDB-lite"/>
    </source>
</evidence>
<dbReference type="RefSeq" id="XP_008086534.1">
    <property type="nucleotide sequence ID" value="XM_008088343.1"/>
</dbReference>
<accession>S3CQG2</accession>
<feature type="coiled-coil region" evidence="1">
    <location>
        <begin position="128"/>
        <end position="155"/>
    </location>
</feature>
<dbReference type="EMBL" id="KE145370">
    <property type="protein sequence ID" value="EPE27344.1"/>
    <property type="molecule type" value="Genomic_DNA"/>
</dbReference>
<proteinExistence type="predicted"/>
<dbReference type="PANTHER" id="PTHR42040:SF1">
    <property type="entry name" value="INNER KINETOCHORE SUBUNIT FTA4"/>
    <property type="match status" value="1"/>
</dbReference>
<dbReference type="Pfam" id="PF13093">
    <property type="entry name" value="FTA4"/>
    <property type="match status" value="1"/>
</dbReference>
<evidence type="ECO:0000313" key="4">
    <source>
        <dbReference type="Proteomes" id="UP000016922"/>
    </source>
</evidence>
<evidence type="ECO:0000313" key="3">
    <source>
        <dbReference type="EMBL" id="EPE27344.1"/>
    </source>
</evidence>
<feature type="region of interest" description="Disordered" evidence="2">
    <location>
        <begin position="23"/>
        <end position="43"/>
    </location>
</feature>
<name>S3CQG2_GLAL2</name>
<dbReference type="eggNOG" id="ENOG502S9QD">
    <property type="taxonomic scope" value="Eukaryota"/>
</dbReference>
<evidence type="ECO:0008006" key="5">
    <source>
        <dbReference type="Google" id="ProtNLM"/>
    </source>
</evidence>
<dbReference type="GeneID" id="19462314"/>
<protein>
    <recommendedName>
        <fullName evidence="5">Kinetochore protein fta4</fullName>
    </recommendedName>
</protein>
<dbReference type="OMA" id="KQHNRIV"/>
<keyword evidence="4" id="KW-1185">Reference proteome</keyword>
<dbReference type="KEGG" id="glz:GLAREA_03259"/>